<dbReference type="InterPro" id="IPR023795">
    <property type="entry name" value="Serpin_CS"/>
</dbReference>
<name>A0A443RWH7_9ACAR</name>
<dbReference type="EMBL" id="NCKV01023181">
    <property type="protein sequence ID" value="RWS19733.1"/>
    <property type="molecule type" value="Genomic_DNA"/>
</dbReference>
<dbReference type="Gene3D" id="3.30.497.10">
    <property type="entry name" value="Antithrombin, subunit I, domain 2"/>
    <property type="match status" value="1"/>
</dbReference>
<dbReference type="InterPro" id="IPR042178">
    <property type="entry name" value="Serpin_sf_1"/>
</dbReference>
<reference evidence="7 8" key="1">
    <citation type="journal article" date="2018" name="Gigascience">
        <title>Genomes of trombidid mites reveal novel predicted allergens and laterally-transferred genes associated with secondary metabolism.</title>
        <authorList>
            <person name="Dong X."/>
            <person name="Chaisiri K."/>
            <person name="Xia D."/>
            <person name="Armstrong S.D."/>
            <person name="Fang Y."/>
            <person name="Donnelly M.J."/>
            <person name="Kadowaki T."/>
            <person name="McGarry J.W."/>
            <person name="Darby A.C."/>
            <person name="Makepeace B.L."/>
        </authorList>
    </citation>
    <scope>NUCLEOTIDE SEQUENCE [LARGE SCALE GENOMIC DNA]</scope>
    <source>
        <strain evidence="7">UoL-UT</strain>
    </source>
</reference>
<dbReference type="OrthoDB" id="671595at2759"/>
<dbReference type="SUPFAM" id="SSF56574">
    <property type="entry name" value="Serpins"/>
    <property type="match status" value="1"/>
</dbReference>
<dbReference type="GO" id="GO:0005615">
    <property type="term" value="C:extracellular space"/>
    <property type="evidence" value="ECO:0007669"/>
    <property type="project" value="InterPro"/>
</dbReference>
<dbReference type="GO" id="GO:0004867">
    <property type="term" value="F:serine-type endopeptidase inhibitor activity"/>
    <property type="evidence" value="ECO:0007669"/>
    <property type="project" value="UniProtKB-KW"/>
</dbReference>
<dbReference type="AlphaFoldDB" id="A0A443RWH7"/>
<evidence type="ECO:0000313" key="7">
    <source>
        <dbReference type="EMBL" id="RWS19733.1"/>
    </source>
</evidence>
<gene>
    <name evidence="7" type="ORF">B4U80_12229</name>
</gene>
<protein>
    <submittedName>
        <fullName evidence="7">Serpin B8-like protein</fullName>
    </submittedName>
</protein>
<keyword evidence="3" id="KW-0722">Serine protease inhibitor</keyword>
<dbReference type="InterPro" id="IPR023796">
    <property type="entry name" value="Serpin_dom"/>
</dbReference>
<dbReference type="PANTHER" id="PTHR11461">
    <property type="entry name" value="SERINE PROTEASE INHIBITOR, SERPIN"/>
    <property type="match status" value="1"/>
</dbReference>
<proteinExistence type="inferred from homology"/>
<evidence type="ECO:0000256" key="2">
    <source>
        <dbReference type="ARBA" id="ARBA00022690"/>
    </source>
</evidence>
<dbReference type="SMART" id="SM00093">
    <property type="entry name" value="SERPIN"/>
    <property type="match status" value="1"/>
</dbReference>
<evidence type="ECO:0000256" key="5">
    <source>
        <dbReference type="RuleBase" id="RU000411"/>
    </source>
</evidence>
<feature type="domain" description="Serpin" evidence="6">
    <location>
        <begin position="1"/>
        <end position="248"/>
    </location>
</feature>
<dbReference type="PANTHER" id="PTHR11461:SF211">
    <property type="entry name" value="GH10112P-RELATED"/>
    <property type="match status" value="1"/>
</dbReference>
<accession>A0A443RWH7</accession>
<keyword evidence="4" id="KW-0325">Glycoprotein</keyword>
<evidence type="ECO:0000313" key="8">
    <source>
        <dbReference type="Proteomes" id="UP000288716"/>
    </source>
</evidence>
<dbReference type="InterPro" id="IPR042185">
    <property type="entry name" value="Serpin_sf_2"/>
</dbReference>
<dbReference type="Pfam" id="PF00079">
    <property type="entry name" value="Serpin"/>
    <property type="match status" value="1"/>
</dbReference>
<dbReference type="InterPro" id="IPR000215">
    <property type="entry name" value="Serpin_fam"/>
</dbReference>
<evidence type="ECO:0000256" key="1">
    <source>
        <dbReference type="ARBA" id="ARBA00009500"/>
    </source>
</evidence>
<keyword evidence="2" id="KW-0646">Protease inhibitor</keyword>
<dbReference type="VEuPathDB" id="VectorBase:LDEU012307"/>
<evidence type="ECO:0000259" key="6">
    <source>
        <dbReference type="SMART" id="SM00093"/>
    </source>
</evidence>
<dbReference type="STRING" id="299467.A0A443RWH7"/>
<evidence type="ECO:0000256" key="4">
    <source>
        <dbReference type="ARBA" id="ARBA00023180"/>
    </source>
</evidence>
<sequence length="248" mass="28736">MDFKNGTTKEIEKLASHVTNFTGSQKIGETLKLKLKLMDDDKLLFLHGSKFERKFKRGFDKRDTKSGIFLNYGNMRKKVMFMKSVRRVNYTHNNMCSVIELKLDNNDRLLIFLPNERKNYKDLISHLNYVKMNEIMESMKERMVDIRIPKFSLICEKTSESLRSHEDMYHLATTASMSDMSDGYGFHLSSVMSTISFQIDEEGIKVYSITTSTGRSKSVTFNCNHPFIFFVLSAKDNLCLLLGVIENL</sequence>
<comment type="caution">
    <text evidence="7">The sequence shown here is derived from an EMBL/GenBank/DDBJ whole genome shotgun (WGS) entry which is preliminary data.</text>
</comment>
<dbReference type="Proteomes" id="UP000288716">
    <property type="component" value="Unassembled WGS sequence"/>
</dbReference>
<dbReference type="InterPro" id="IPR036186">
    <property type="entry name" value="Serpin_sf"/>
</dbReference>
<evidence type="ECO:0000256" key="3">
    <source>
        <dbReference type="ARBA" id="ARBA00022900"/>
    </source>
</evidence>
<dbReference type="PROSITE" id="PS00284">
    <property type="entry name" value="SERPIN"/>
    <property type="match status" value="1"/>
</dbReference>
<organism evidence="7 8">
    <name type="scientific">Leptotrombidium deliense</name>
    <dbReference type="NCBI Taxonomy" id="299467"/>
    <lineage>
        <taxon>Eukaryota</taxon>
        <taxon>Metazoa</taxon>
        <taxon>Ecdysozoa</taxon>
        <taxon>Arthropoda</taxon>
        <taxon>Chelicerata</taxon>
        <taxon>Arachnida</taxon>
        <taxon>Acari</taxon>
        <taxon>Acariformes</taxon>
        <taxon>Trombidiformes</taxon>
        <taxon>Prostigmata</taxon>
        <taxon>Anystina</taxon>
        <taxon>Parasitengona</taxon>
        <taxon>Trombiculoidea</taxon>
        <taxon>Trombiculidae</taxon>
        <taxon>Leptotrombidium</taxon>
    </lineage>
</organism>
<comment type="similarity">
    <text evidence="1 5">Belongs to the serpin family.</text>
</comment>
<dbReference type="Gene3D" id="2.30.39.10">
    <property type="entry name" value="Alpha-1-antitrypsin, domain 1"/>
    <property type="match status" value="1"/>
</dbReference>
<keyword evidence="8" id="KW-1185">Reference proteome</keyword>